<comment type="caution">
    <text evidence="2">The sequence shown here is derived from an EMBL/GenBank/DDBJ whole genome shotgun (WGS) entry which is preliminary data.</text>
</comment>
<accession>A0AAE5VSQ5</accession>
<evidence type="ECO:0000313" key="3">
    <source>
        <dbReference type="Proteomes" id="UP000237295"/>
    </source>
</evidence>
<dbReference type="Proteomes" id="UP000237295">
    <property type="component" value="Unassembled WGS sequence"/>
</dbReference>
<dbReference type="AlphaFoldDB" id="A0AAE5VSQ5"/>
<dbReference type="InterPro" id="IPR010998">
    <property type="entry name" value="Integrase_recombinase_N"/>
</dbReference>
<dbReference type="Gene3D" id="1.10.150.130">
    <property type="match status" value="1"/>
</dbReference>
<name>A0AAE5VSQ5_PSESY</name>
<gene>
    <name evidence="2" type="ORF">CXB42_21040</name>
</gene>
<evidence type="ECO:0008006" key="4">
    <source>
        <dbReference type="Google" id="ProtNLM"/>
    </source>
</evidence>
<dbReference type="GO" id="GO:0003677">
    <property type="term" value="F:DNA binding"/>
    <property type="evidence" value="ECO:0007669"/>
    <property type="project" value="UniProtKB-KW"/>
</dbReference>
<keyword evidence="1" id="KW-0238">DNA-binding</keyword>
<evidence type="ECO:0000256" key="1">
    <source>
        <dbReference type="ARBA" id="ARBA00023125"/>
    </source>
</evidence>
<organism evidence="2 3">
    <name type="scientific">Pseudomonas syringae pv. syringae</name>
    <dbReference type="NCBI Taxonomy" id="321"/>
    <lineage>
        <taxon>Bacteria</taxon>
        <taxon>Pseudomonadati</taxon>
        <taxon>Pseudomonadota</taxon>
        <taxon>Gammaproteobacteria</taxon>
        <taxon>Pseudomonadales</taxon>
        <taxon>Pseudomonadaceae</taxon>
        <taxon>Pseudomonas</taxon>
        <taxon>Pseudomonas syringae</taxon>
    </lineage>
</organism>
<sequence length="63" mass="6963">MTPLHLATWIKLQTQALAQLSVKQRLAAIRSLFYWLVVAQIALHNSAKSVRGPSHLGDIGVML</sequence>
<protein>
    <recommendedName>
        <fullName evidence="4">Integrase</fullName>
    </recommendedName>
</protein>
<dbReference type="EMBL" id="NBAQ01000014">
    <property type="protein sequence ID" value="POQ01651.1"/>
    <property type="molecule type" value="Genomic_DNA"/>
</dbReference>
<evidence type="ECO:0000313" key="2">
    <source>
        <dbReference type="EMBL" id="POQ01651.1"/>
    </source>
</evidence>
<proteinExistence type="predicted"/>
<reference evidence="2 3" key="1">
    <citation type="submission" date="2017-03" db="EMBL/GenBank/DDBJ databases">
        <authorList>
            <person name="Hulin M.T."/>
        </authorList>
    </citation>
    <scope>NUCLEOTIDE SEQUENCE [LARGE SCALE GENOMIC DNA]</scope>
    <source>
        <strain evidence="2 3">5264</strain>
    </source>
</reference>